<dbReference type="InterPro" id="IPR032716">
    <property type="entry name" value="ACC_epsilon"/>
</dbReference>
<dbReference type="RefSeq" id="WP_258783831.1">
    <property type="nucleotide sequence ID" value="NZ_JANUGP010000057.1"/>
</dbReference>
<dbReference type="Pfam" id="PF13822">
    <property type="entry name" value="ACC_epsilon"/>
    <property type="match status" value="1"/>
</dbReference>
<name>A0ABT2BEV1_9ACTN</name>
<proteinExistence type="predicted"/>
<organism evidence="2 3">
    <name type="scientific">Streptomyces pyxinicus</name>
    <dbReference type="NCBI Taxonomy" id="2970331"/>
    <lineage>
        <taxon>Bacteria</taxon>
        <taxon>Bacillati</taxon>
        <taxon>Actinomycetota</taxon>
        <taxon>Actinomycetes</taxon>
        <taxon>Kitasatosporales</taxon>
        <taxon>Streptomycetaceae</taxon>
        <taxon>Streptomyces</taxon>
    </lineage>
</organism>
<evidence type="ECO:0000313" key="2">
    <source>
        <dbReference type="EMBL" id="MCS0606468.1"/>
    </source>
</evidence>
<evidence type="ECO:0000256" key="1">
    <source>
        <dbReference type="SAM" id="MobiDB-lite"/>
    </source>
</evidence>
<gene>
    <name evidence="2" type="ORF">NX794_35470</name>
</gene>
<protein>
    <submittedName>
        <fullName evidence="2">Acyl-CoA carboxylase subunit epsilon</fullName>
    </submittedName>
</protein>
<dbReference type="Proteomes" id="UP001205612">
    <property type="component" value="Unassembled WGS sequence"/>
</dbReference>
<dbReference type="EMBL" id="JANUGP010000057">
    <property type="protein sequence ID" value="MCS0606468.1"/>
    <property type="molecule type" value="Genomic_DNA"/>
</dbReference>
<reference evidence="2 3" key="1">
    <citation type="submission" date="2022-08" db="EMBL/GenBank/DDBJ databases">
        <authorList>
            <person name="Somphong A."/>
            <person name="Phongsopitanun W."/>
        </authorList>
    </citation>
    <scope>NUCLEOTIDE SEQUENCE [LARGE SCALE GENOMIC DNA]</scope>
    <source>
        <strain evidence="2 3">LP11</strain>
    </source>
</reference>
<accession>A0ABT2BEV1</accession>
<evidence type="ECO:0000313" key="3">
    <source>
        <dbReference type="Proteomes" id="UP001205612"/>
    </source>
</evidence>
<sequence>MTSTGTVLRVERGRATQEELAAVTVVVFSLLAARGEDAGAGQETGAPSWRTGRTGQDYRSPYSWQESQAL</sequence>
<keyword evidence="3" id="KW-1185">Reference proteome</keyword>
<feature type="region of interest" description="Disordered" evidence="1">
    <location>
        <begin position="36"/>
        <end position="70"/>
    </location>
</feature>
<comment type="caution">
    <text evidence="2">The sequence shown here is derived from an EMBL/GenBank/DDBJ whole genome shotgun (WGS) entry which is preliminary data.</text>
</comment>